<evidence type="ECO:0000313" key="3">
    <source>
        <dbReference type="Proteomes" id="UP000646523"/>
    </source>
</evidence>
<dbReference type="SUPFAM" id="SSF54791">
    <property type="entry name" value="Eukaryotic type KH-domain (KH-domain type I)"/>
    <property type="match status" value="1"/>
</dbReference>
<evidence type="ECO:0008006" key="4">
    <source>
        <dbReference type="Google" id="ProtNLM"/>
    </source>
</evidence>
<dbReference type="InterPro" id="IPR036612">
    <property type="entry name" value="KH_dom_type_1_sf"/>
</dbReference>
<dbReference type="EMBL" id="BMNH01000003">
    <property type="protein sequence ID" value="GGO65898.1"/>
    <property type="molecule type" value="Genomic_DNA"/>
</dbReference>
<dbReference type="RefSeq" id="WP_189123571.1">
    <property type="nucleotide sequence ID" value="NZ_BMNH01000003.1"/>
</dbReference>
<dbReference type="AlphaFoldDB" id="A0A918DIB9"/>
<name>A0A918DIB9_9ACTN</name>
<reference evidence="2" key="2">
    <citation type="submission" date="2020-09" db="EMBL/GenBank/DDBJ databases">
        <authorList>
            <person name="Sun Q."/>
            <person name="Zhou Y."/>
        </authorList>
    </citation>
    <scope>NUCLEOTIDE SEQUENCE</scope>
    <source>
        <strain evidence="2">CGMCC 4.7368</strain>
    </source>
</reference>
<keyword evidence="1" id="KW-0694">RNA-binding</keyword>
<comment type="caution">
    <text evidence="2">The sequence shown here is derived from an EMBL/GenBank/DDBJ whole genome shotgun (WGS) entry which is preliminary data.</text>
</comment>
<proteinExistence type="predicted"/>
<evidence type="ECO:0000313" key="2">
    <source>
        <dbReference type="EMBL" id="GGO65898.1"/>
    </source>
</evidence>
<accession>A0A918DIB9</accession>
<organism evidence="2 3">
    <name type="scientific">Nonomuraea cavernae</name>
    <dbReference type="NCBI Taxonomy" id="2045107"/>
    <lineage>
        <taxon>Bacteria</taxon>
        <taxon>Bacillati</taxon>
        <taxon>Actinomycetota</taxon>
        <taxon>Actinomycetes</taxon>
        <taxon>Streptosporangiales</taxon>
        <taxon>Streptosporangiaceae</taxon>
        <taxon>Nonomuraea</taxon>
    </lineage>
</organism>
<sequence>MITRPDCQVEAVLDLRQWAEPMAKGPDGLVELWSRLEPTLLGRDLVPGRTHSWQAEHGTISLEILRLAPGQGPVTAETRFGLAAIREQADLVYRCATCAKQGRTGYASFRCRWCADAGQPERCCVEHAVILDGALTPSCPSHHPACRECRRPAAFWCGGESCRAKVAFCAQHRRSHPHDNDVDYCAGCYQLAFPVCRQPSCTAVGTVFCDWLDSSGKPCKLAACTKHARRWQVFGAEKLGLGLCGRHSAVRGLPPEELLMQICSAAASRRLRMPSLAAFGFNLRNSGHRELAVDYRSIRAKLAALRPRSSGKRYGEALTRALTKAATDWDRELERLGGHAATGEQLTDRLRRLVRETDPGFGDRIAAGLRLAEYKPERSGGRSATLWVHLPEDLQGAFIGRGGARIKDYQQRLGVVIRLEGNTRGGRR</sequence>
<dbReference type="Proteomes" id="UP000646523">
    <property type="component" value="Unassembled WGS sequence"/>
</dbReference>
<dbReference type="GO" id="GO:0003723">
    <property type="term" value="F:RNA binding"/>
    <property type="evidence" value="ECO:0007669"/>
    <property type="project" value="UniProtKB-UniRule"/>
</dbReference>
<gene>
    <name evidence="2" type="ORF">GCM10012289_18690</name>
</gene>
<keyword evidence="3" id="KW-1185">Reference proteome</keyword>
<evidence type="ECO:0000256" key="1">
    <source>
        <dbReference type="PROSITE-ProRule" id="PRU00117"/>
    </source>
</evidence>
<protein>
    <recommendedName>
        <fullName evidence="4">K Homology domain-containing protein</fullName>
    </recommendedName>
</protein>
<reference evidence="2" key="1">
    <citation type="journal article" date="2014" name="Int. J. Syst. Evol. Microbiol.">
        <title>Complete genome sequence of Corynebacterium casei LMG S-19264T (=DSM 44701T), isolated from a smear-ripened cheese.</title>
        <authorList>
            <consortium name="US DOE Joint Genome Institute (JGI-PGF)"/>
            <person name="Walter F."/>
            <person name="Albersmeier A."/>
            <person name="Kalinowski J."/>
            <person name="Ruckert C."/>
        </authorList>
    </citation>
    <scope>NUCLEOTIDE SEQUENCE</scope>
    <source>
        <strain evidence="2">CGMCC 4.7368</strain>
    </source>
</reference>
<dbReference type="PROSITE" id="PS50084">
    <property type="entry name" value="KH_TYPE_1"/>
    <property type="match status" value="1"/>
</dbReference>